<dbReference type="Gene3D" id="1.10.10.60">
    <property type="entry name" value="Homeodomain-like"/>
    <property type="match status" value="1"/>
</dbReference>
<evidence type="ECO:0008006" key="3">
    <source>
        <dbReference type="Google" id="ProtNLM"/>
    </source>
</evidence>
<protein>
    <recommendedName>
        <fullName evidence="3">Homeodomain phBC6A51-type domain-containing protein</fullName>
    </recommendedName>
</protein>
<dbReference type="AlphaFoldDB" id="A0A0B7ITQ0"/>
<dbReference type="EMBL" id="CDOL01000234">
    <property type="protein sequence ID" value="CEN53482.1"/>
    <property type="molecule type" value="Genomic_DNA"/>
</dbReference>
<gene>
    <name evidence="1" type="ORF">CCAND93_450020</name>
</gene>
<sequence>MKRTATKTDNLKERFLKHFEKCLGVISTACKQTKITRQTYYNWINSDDEFKEQVNDIQEEQKDYVESKLIENIEKNDTTAIIFYLKTKAKNRGYTDKTEVEVSTNPQNMFLDLMKQATSTD</sequence>
<dbReference type="RefSeq" id="WP_042008302.1">
    <property type="nucleotide sequence ID" value="NZ_CDOL01000234.1"/>
</dbReference>
<dbReference type="OrthoDB" id="1454657at2"/>
<dbReference type="Proteomes" id="UP000038200">
    <property type="component" value="Unassembled WGS sequence"/>
</dbReference>
<organism evidence="1 2">
    <name type="scientific">Capnocytophaga canis</name>
    <dbReference type="NCBI Taxonomy" id="1848903"/>
    <lineage>
        <taxon>Bacteria</taxon>
        <taxon>Pseudomonadati</taxon>
        <taxon>Bacteroidota</taxon>
        <taxon>Flavobacteriia</taxon>
        <taxon>Flavobacteriales</taxon>
        <taxon>Flavobacteriaceae</taxon>
        <taxon>Capnocytophaga</taxon>
    </lineage>
</organism>
<reference evidence="1 2" key="1">
    <citation type="submission" date="2015-01" db="EMBL/GenBank/DDBJ databases">
        <authorList>
            <person name="Xiang T."/>
            <person name="Song Y."/>
            <person name="Huang L."/>
            <person name="Wang B."/>
            <person name="Wu P."/>
        </authorList>
    </citation>
    <scope>NUCLEOTIDE SEQUENCE [LARGE SCALE GENOMIC DNA]</scope>
    <source>
        <strain evidence="1 2">CcD93</strain>
    </source>
</reference>
<evidence type="ECO:0000313" key="1">
    <source>
        <dbReference type="EMBL" id="CEN53482.1"/>
    </source>
</evidence>
<accession>A0A0B7ITQ0</accession>
<proteinExistence type="predicted"/>
<name>A0A0B7ITQ0_9FLAO</name>
<evidence type="ECO:0000313" key="2">
    <source>
        <dbReference type="Proteomes" id="UP000038200"/>
    </source>
</evidence>